<protein>
    <recommendedName>
        <fullName evidence="1">DUF397 domain-containing protein</fullName>
    </recommendedName>
</protein>
<organism evidence="2 3">
    <name type="scientific">Kibdelosporangium banguiense</name>
    <dbReference type="NCBI Taxonomy" id="1365924"/>
    <lineage>
        <taxon>Bacteria</taxon>
        <taxon>Bacillati</taxon>
        <taxon>Actinomycetota</taxon>
        <taxon>Actinomycetes</taxon>
        <taxon>Pseudonocardiales</taxon>
        <taxon>Pseudonocardiaceae</taxon>
        <taxon>Kibdelosporangium</taxon>
    </lineage>
</organism>
<feature type="domain" description="DUF397" evidence="1">
    <location>
        <begin position="2"/>
        <end position="18"/>
    </location>
</feature>
<sequence>MRWRKSSFSGNNGSCVEVAWAKSSFSANNGECVEVAALADLVLTRDSKNSGGPVLAFERSAWAALLSALAQAG</sequence>
<keyword evidence="3" id="KW-1185">Reference proteome</keyword>
<dbReference type="EMBL" id="JAGINW010000001">
    <property type="protein sequence ID" value="MBP2323647.1"/>
    <property type="molecule type" value="Genomic_DNA"/>
</dbReference>
<dbReference type="RefSeq" id="WP_209640360.1">
    <property type="nucleotide sequence ID" value="NZ_JAGINW010000001.1"/>
</dbReference>
<evidence type="ECO:0000313" key="3">
    <source>
        <dbReference type="Proteomes" id="UP001519332"/>
    </source>
</evidence>
<evidence type="ECO:0000259" key="1">
    <source>
        <dbReference type="Pfam" id="PF04149"/>
    </source>
</evidence>
<evidence type="ECO:0000313" key="2">
    <source>
        <dbReference type="EMBL" id="MBP2323647.1"/>
    </source>
</evidence>
<accession>A0ABS4TGU8</accession>
<proteinExistence type="predicted"/>
<dbReference type="Proteomes" id="UP001519332">
    <property type="component" value="Unassembled WGS sequence"/>
</dbReference>
<dbReference type="Pfam" id="PF04149">
    <property type="entry name" value="DUF397"/>
    <property type="match status" value="2"/>
</dbReference>
<comment type="caution">
    <text evidence="2">The sequence shown here is derived from an EMBL/GenBank/DDBJ whole genome shotgun (WGS) entry which is preliminary data.</text>
</comment>
<feature type="domain" description="DUF397" evidence="1">
    <location>
        <begin position="19"/>
        <end position="69"/>
    </location>
</feature>
<dbReference type="InterPro" id="IPR007278">
    <property type="entry name" value="DUF397"/>
</dbReference>
<reference evidence="2 3" key="1">
    <citation type="submission" date="2021-03" db="EMBL/GenBank/DDBJ databases">
        <title>Sequencing the genomes of 1000 actinobacteria strains.</title>
        <authorList>
            <person name="Klenk H.-P."/>
        </authorList>
    </citation>
    <scope>NUCLEOTIDE SEQUENCE [LARGE SCALE GENOMIC DNA]</scope>
    <source>
        <strain evidence="2 3">DSM 46670</strain>
    </source>
</reference>
<name>A0ABS4TGU8_9PSEU</name>
<gene>
    <name evidence="2" type="ORF">JOF56_004032</name>
</gene>